<dbReference type="InterPro" id="IPR028055">
    <property type="entry name" value="YidC/Oxa/ALB_C"/>
</dbReference>
<evidence type="ECO:0000256" key="4">
    <source>
        <dbReference type="ARBA" id="ARBA00022692"/>
    </source>
</evidence>
<dbReference type="Pfam" id="PF02096">
    <property type="entry name" value="60KD_IMP"/>
    <property type="match status" value="1"/>
</dbReference>
<feature type="transmembrane region" description="Helical" evidence="14">
    <location>
        <begin position="160"/>
        <end position="180"/>
    </location>
</feature>
<evidence type="ECO:0000256" key="11">
    <source>
        <dbReference type="ARBA" id="ARBA00033342"/>
    </source>
</evidence>
<evidence type="ECO:0000256" key="14">
    <source>
        <dbReference type="SAM" id="Phobius"/>
    </source>
</evidence>
<keyword evidence="5 14" id="KW-1133">Transmembrane helix</keyword>
<comment type="subunit">
    <text evidence="8">Interacts with the Sec translocase complex via SecD. Specifically interacts with transmembrane segments of nascent integral membrane proteins during membrane integration.</text>
</comment>
<dbReference type="EMBL" id="FZOF01000012">
    <property type="protein sequence ID" value="SNT00197.1"/>
    <property type="molecule type" value="Genomic_DNA"/>
</dbReference>
<keyword evidence="4 12" id="KW-0812">Transmembrane</keyword>
<dbReference type="InterPro" id="IPR001708">
    <property type="entry name" value="YidC/ALB3/OXA1/COX18"/>
</dbReference>
<evidence type="ECO:0000256" key="12">
    <source>
        <dbReference type="RuleBase" id="RU003945"/>
    </source>
</evidence>
<dbReference type="PANTHER" id="PTHR12428">
    <property type="entry name" value="OXA1"/>
    <property type="match status" value="1"/>
</dbReference>
<comment type="subcellular location">
    <subcellularLocation>
        <location evidence="1 12">Membrane</location>
        <topology evidence="1 12">Multi-pass membrane protein</topology>
    </subcellularLocation>
</comment>
<evidence type="ECO:0000256" key="10">
    <source>
        <dbReference type="ARBA" id="ARBA00033245"/>
    </source>
</evidence>
<evidence type="ECO:0000313" key="17">
    <source>
        <dbReference type="Proteomes" id="UP000198280"/>
    </source>
</evidence>
<protein>
    <recommendedName>
        <fullName evidence="3">Membrane protein insertase YidC</fullName>
    </recommendedName>
    <alternativeName>
        <fullName evidence="11">Foldase YidC</fullName>
    </alternativeName>
    <alternativeName>
        <fullName evidence="10">Membrane integrase YidC</fullName>
    </alternativeName>
    <alternativeName>
        <fullName evidence="9">Membrane protein YidC</fullName>
    </alternativeName>
</protein>
<dbReference type="AlphaFoldDB" id="A0A239J2Y6"/>
<evidence type="ECO:0000256" key="13">
    <source>
        <dbReference type="SAM" id="MobiDB-lite"/>
    </source>
</evidence>
<comment type="function">
    <text evidence="7">Required for the insertion and/or proper folding and/or complex formation of integral membrane proteins into the membrane. Involved in integration of membrane proteins that insert both dependently and independently of the Sec translocase complex, as well as at least some lipoproteins. Aids folding of multispanning membrane proteins.</text>
</comment>
<reference evidence="16 17" key="1">
    <citation type="submission" date="2017-06" db="EMBL/GenBank/DDBJ databases">
        <authorList>
            <person name="Kim H.J."/>
            <person name="Triplett B.A."/>
        </authorList>
    </citation>
    <scope>NUCLEOTIDE SEQUENCE [LARGE SCALE GENOMIC DNA]</scope>
    <source>
        <strain evidence="16 17">CGMCC 4.1858</strain>
    </source>
</reference>
<dbReference type="OrthoDB" id="9780552at2"/>
<keyword evidence="6 14" id="KW-0472">Membrane</keyword>
<evidence type="ECO:0000256" key="7">
    <source>
        <dbReference type="ARBA" id="ARBA00025034"/>
    </source>
</evidence>
<evidence type="ECO:0000256" key="3">
    <source>
        <dbReference type="ARBA" id="ARBA00015325"/>
    </source>
</evidence>
<evidence type="ECO:0000313" key="16">
    <source>
        <dbReference type="EMBL" id="SNT00197.1"/>
    </source>
</evidence>
<dbReference type="RefSeq" id="WP_089225834.1">
    <property type="nucleotide sequence ID" value="NZ_FZOF01000012.1"/>
</dbReference>
<evidence type="ECO:0000256" key="8">
    <source>
        <dbReference type="ARBA" id="ARBA00026028"/>
    </source>
</evidence>
<gene>
    <name evidence="16" type="ORF">SAMN05216252_11257</name>
</gene>
<dbReference type="GO" id="GO:0051205">
    <property type="term" value="P:protein insertion into membrane"/>
    <property type="evidence" value="ECO:0007669"/>
    <property type="project" value="TreeGrafter"/>
</dbReference>
<dbReference type="GO" id="GO:0005886">
    <property type="term" value="C:plasma membrane"/>
    <property type="evidence" value="ECO:0007669"/>
    <property type="project" value="TreeGrafter"/>
</dbReference>
<accession>A0A239J2Y6</accession>
<evidence type="ECO:0000256" key="2">
    <source>
        <dbReference type="ARBA" id="ARBA00010527"/>
    </source>
</evidence>
<evidence type="ECO:0000256" key="1">
    <source>
        <dbReference type="ARBA" id="ARBA00004141"/>
    </source>
</evidence>
<dbReference type="PANTHER" id="PTHR12428:SF65">
    <property type="entry name" value="CYTOCHROME C OXIDASE ASSEMBLY PROTEIN COX18, MITOCHONDRIAL"/>
    <property type="match status" value="1"/>
</dbReference>
<dbReference type="Proteomes" id="UP000198280">
    <property type="component" value="Unassembled WGS sequence"/>
</dbReference>
<feature type="transmembrane region" description="Helical" evidence="14">
    <location>
        <begin position="122"/>
        <end position="140"/>
    </location>
</feature>
<feature type="domain" description="Membrane insertase YidC/Oxa/ALB C-terminal" evidence="15">
    <location>
        <begin position="27"/>
        <end position="194"/>
    </location>
</feature>
<evidence type="ECO:0000256" key="6">
    <source>
        <dbReference type="ARBA" id="ARBA00023136"/>
    </source>
</evidence>
<evidence type="ECO:0000256" key="5">
    <source>
        <dbReference type="ARBA" id="ARBA00022989"/>
    </source>
</evidence>
<evidence type="ECO:0000256" key="9">
    <source>
        <dbReference type="ARBA" id="ARBA00031538"/>
    </source>
</evidence>
<feature type="transmembrane region" description="Helical" evidence="14">
    <location>
        <begin position="20"/>
        <end position="40"/>
    </location>
</feature>
<feature type="region of interest" description="Disordered" evidence="13">
    <location>
        <begin position="199"/>
        <end position="223"/>
    </location>
</feature>
<keyword evidence="17" id="KW-1185">Reference proteome</keyword>
<proteinExistence type="inferred from homology"/>
<dbReference type="GO" id="GO:0032977">
    <property type="term" value="F:membrane insertase activity"/>
    <property type="evidence" value="ECO:0007669"/>
    <property type="project" value="InterPro"/>
</dbReference>
<sequence>MSVFTHALLSLTDTLAPLTGHAAAPAAAIVLVTLLVRLALHPLARAAARGEKARAALAPRVAELRRKHAHDPRELQRALTGLHTREGSSPFAGILPTLLQLPAFFVLYHASSTARIADAEAGALHAAVLVVVAAVACWTYRRARKAAPDAEGLAKHLPLLSFGTLITAAIVPPAAGLYIATSTAWTAAERAWLHRPHHGQGVANATPAAGGSTKTSDDRPHRT</sequence>
<comment type="similarity">
    <text evidence="2">Belongs to the OXA1/ALB3/YidC family. Type 1 subfamily.</text>
</comment>
<organism evidence="16 17">
    <name type="scientific">Actinacidiphila glaucinigra</name>
    <dbReference type="NCBI Taxonomy" id="235986"/>
    <lineage>
        <taxon>Bacteria</taxon>
        <taxon>Bacillati</taxon>
        <taxon>Actinomycetota</taxon>
        <taxon>Actinomycetes</taxon>
        <taxon>Kitasatosporales</taxon>
        <taxon>Streptomycetaceae</taxon>
        <taxon>Actinacidiphila</taxon>
    </lineage>
</organism>
<name>A0A239J2Y6_9ACTN</name>
<evidence type="ECO:0000259" key="15">
    <source>
        <dbReference type="Pfam" id="PF02096"/>
    </source>
</evidence>